<reference evidence="2" key="1">
    <citation type="submission" date="2016-11" db="EMBL/GenBank/DDBJ databases">
        <authorList>
            <person name="Varghese N."/>
            <person name="Submissions S."/>
        </authorList>
    </citation>
    <scope>NUCLEOTIDE SEQUENCE [LARGE SCALE GENOMIC DNA]</scope>
    <source>
        <strain evidence="2">CGMCC 1.8995</strain>
    </source>
</reference>
<dbReference type="InterPro" id="IPR009363">
    <property type="entry name" value="Phage_Mu_Gp16"/>
</dbReference>
<dbReference type="EMBL" id="FQWD01000010">
    <property type="protein sequence ID" value="SHH39079.1"/>
    <property type="molecule type" value="Genomic_DNA"/>
</dbReference>
<evidence type="ECO:0000313" key="1">
    <source>
        <dbReference type="EMBL" id="SHH39079.1"/>
    </source>
</evidence>
<evidence type="ECO:0008006" key="3">
    <source>
        <dbReference type="Google" id="ProtNLM"/>
    </source>
</evidence>
<gene>
    <name evidence="1" type="ORF">SAMN05216361_0011</name>
</gene>
<evidence type="ECO:0000313" key="2">
    <source>
        <dbReference type="Proteomes" id="UP000184520"/>
    </source>
</evidence>
<organism evidence="1 2">
    <name type="scientific">Marisediminitalea aggregata</name>
    <dbReference type="NCBI Taxonomy" id="634436"/>
    <lineage>
        <taxon>Bacteria</taxon>
        <taxon>Pseudomonadati</taxon>
        <taxon>Pseudomonadota</taxon>
        <taxon>Gammaproteobacteria</taxon>
        <taxon>Alteromonadales</taxon>
        <taxon>Alteromonadaceae</taxon>
        <taxon>Marisediminitalea</taxon>
    </lineage>
</organism>
<dbReference type="Pfam" id="PF06252">
    <property type="entry name" value="GemA"/>
    <property type="match status" value="1"/>
</dbReference>
<keyword evidence="2" id="KW-1185">Reference proteome</keyword>
<dbReference type="AlphaFoldDB" id="A0A1M5SKQ1"/>
<accession>A0A1M5SKQ1</accession>
<dbReference type="Proteomes" id="UP000184520">
    <property type="component" value="Unassembled WGS sequence"/>
</dbReference>
<dbReference type="OrthoDB" id="7360086at2"/>
<dbReference type="STRING" id="634436.SAMN05216361_0011"/>
<proteinExistence type="predicted"/>
<protein>
    <recommendedName>
        <fullName evidence="3">Mu-like prophage protein gp16</fullName>
    </recommendedName>
</protein>
<name>A0A1M5SKQ1_9ALTE</name>
<sequence>MSEPLRRQIKAAQVKLNMDQADYLALLNRITGKSSSTELNKTEIKAVLNEFKRLGWEPNNKNAKLVRTIKFLWMRLGEENCLNTPDRSAMEAFCKRFTDGKSLYRAQRGQLQNIVEALKQWCARENISTGRIK</sequence>
<dbReference type="RefSeq" id="WP_073325361.1">
    <property type="nucleotide sequence ID" value="NZ_FQWD01000010.1"/>
</dbReference>